<sequence length="152" mass="15801">MNATAPAPDSELLEHPETRTALRRLTLLVRGYLTVSVVTLVAIVLLRNHSGVVNSAVWIRGTIVVASALVTTVLAARAARGSRGAYRRLRIISAVMVVAIVAIIAAPGPFPLWMKADQAVCGLALIGVAVVANGARLRSLFADGGAATAQRG</sequence>
<accession>A0ABV6UNA5</accession>
<dbReference type="Proteomes" id="UP001592528">
    <property type="component" value="Unassembled WGS sequence"/>
</dbReference>
<feature type="transmembrane region" description="Helical" evidence="1">
    <location>
        <begin position="58"/>
        <end position="79"/>
    </location>
</feature>
<feature type="transmembrane region" description="Helical" evidence="1">
    <location>
        <begin position="27"/>
        <end position="46"/>
    </location>
</feature>
<dbReference type="RefSeq" id="WP_037594107.1">
    <property type="nucleotide sequence ID" value="NZ_JBHEZZ010000008.1"/>
</dbReference>
<reference evidence="2 3" key="1">
    <citation type="submission" date="2024-09" db="EMBL/GenBank/DDBJ databases">
        <authorList>
            <person name="Lee S.D."/>
        </authorList>
    </citation>
    <scope>NUCLEOTIDE SEQUENCE [LARGE SCALE GENOMIC DNA]</scope>
    <source>
        <strain evidence="2 3">N1-5</strain>
    </source>
</reference>
<name>A0ABV6UNA5_9ACTN</name>
<gene>
    <name evidence="2" type="ORF">ACEZDJ_16735</name>
</gene>
<comment type="caution">
    <text evidence="2">The sequence shown here is derived from an EMBL/GenBank/DDBJ whole genome shotgun (WGS) entry which is preliminary data.</text>
</comment>
<keyword evidence="1" id="KW-1133">Transmembrane helix</keyword>
<organism evidence="2 3">
    <name type="scientific">Streptacidiphilus cavernicola</name>
    <dbReference type="NCBI Taxonomy" id="3342716"/>
    <lineage>
        <taxon>Bacteria</taxon>
        <taxon>Bacillati</taxon>
        <taxon>Actinomycetota</taxon>
        <taxon>Actinomycetes</taxon>
        <taxon>Kitasatosporales</taxon>
        <taxon>Streptomycetaceae</taxon>
        <taxon>Streptacidiphilus</taxon>
    </lineage>
</organism>
<evidence type="ECO:0008006" key="4">
    <source>
        <dbReference type="Google" id="ProtNLM"/>
    </source>
</evidence>
<keyword evidence="1" id="KW-0472">Membrane</keyword>
<proteinExistence type="predicted"/>
<evidence type="ECO:0000313" key="2">
    <source>
        <dbReference type="EMBL" id="MFC1402937.1"/>
    </source>
</evidence>
<evidence type="ECO:0000256" key="1">
    <source>
        <dbReference type="SAM" id="Phobius"/>
    </source>
</evidence>
<keyword evidence="1" id="KW-0812">Transmembrane</keyword>
<feature type="transmembrane region" description="Helical" evidence="1">
    <location>
        <begin position="91"/>
        <end position="110"/>
    </location>
</feature>
<protein>
    <recommendedName>
        <fullName evidence="4">Integral membrane protein</fullName>
    </recommendedName>
</protein>
<dbReference type="EMBL" id="JBHEZZ010000008">
    <property type="protein sequence ID" value="MFC1402937.1"/>
    <property type="molecule type" value="Genomic_DNA"/>
</dbReference>
<keyword evidence="3" id="KW-1185">Reference proteome</keyword>
<evidence type="ECO:0000313" key="3">
    <source>
        <dbReference type="Proteomes" id="UP001592528"/>
    </source>
</evidence>
<feature type="transmembrane region" description="Helical" evidence="1">
    <location>
        <begin position="116"/>
        <end position="135"/>
    </location>
</feature>